<dbReference type="Proteomes" id="UP000008550">
    <property type="component" value="Chromosome"/>
</dbReference>
<feature type="compositionally biased region" description="Basic and acidic residues" evidence="4">
    <location>
        <begin position="126"/>
        <end position="144"/>
    </location>
</feature>
<feature type="compositionally biased region" description="Basic and acidic residues" evidence="4">
    <location>
        <begin position="110"/>
        <end position="119"/>
    </location>
</feature>
<dbReference type="AlphaFoldDB" id="B0TCV2"/>
<dbReference type="GO" id="GO:0004518">
    <property type="term" value="F:nuclease activity"/>
    <property type="evidence" value="ECO:0007669"/>
    <property type="project" value="UniProtKB-KW"/>
</dbReference>
<dbReference type="GO" id="GO:0016788">
    <property type="term" value="F:hydrolase activity, acting on ester bonds"/>
    <property type="evidence" value="ECO:0007669"/>
    <property type="project" value="InterPro"/>
</dbReference>
<dbReference type="InterPro" id="IPR011856">
    <property type="entry name" value="tRNA_endonuc-like_dom_sf"/>
</dbReference>
<dbReference type="HOGENOM" id="CLU_1793841_0_0_9"/>
<feature type="domain" description="VRR-NUC" evidence="5">
    <location>
        <begin position="1"/>
        <end position="83"/>
    </location>
</feature>
<dbReference type="Gene3D" id="3.40.1350.10">
    <property type="match status" value="1"/>
</dbReference>
<dbReference type="InterPro" id="IPR014883">
    <property type="entry name" value="VRR_NUC"/>
</dbReference>
<accession>B0TCV2</accession>
<evidence type="ECO:0000256" key="2">
    <source>
        <dbReference type="ARBA" id="ARBA00022722"/>
    </source>
</evidence>
<reference evidence="6 7" key="1">
    <citation type="journal article" date="2008" name="J. Bacteriol.">
        <title>The genome of Heliobacterium modesticaldum, a phototrophic representative of the Firmicutes containing the simplest photosynthetic apparatus.</title>
        <authorList>
            <person name="Sattley W.M."/>
            <person name="Madigan M.T."/>
            <person name="Swingley W.D."/>
            <person name="Cheung P.C."/>
            <person name="Clocksin K.M."/>
            <person name="Conrad A.L."/>
            <person name="Dejesa L.C."/>
            <person name="Honchak B.M."/>
            <person name="Jung D.O."/>
            <person name="Karbach L.E."/>
            <person name="Kurdoglu A."/>
            <person name="Lahiri S."/>
            <person name="Mastrian S.D."/>
            <person name="Page L.E."/>
            <person name="Taylor H.L."/>
            <person name="Wang Z.T."/>
            <person name="Raymond J."/>
            <person name="Chen M."/>
            <person name="Blankenship R.E."/>
            <person name="Touchman J.W."/>
        </authorList>
    </citation>
    <scope>NUCLEOTIDE SEQUENCE [LARGE SCALE GENOMIC DNA]</scope>
    <source>
        <strain evidence="7">ATCC 51547 / Ice1</strain>
    </source>
</reference>
<gene>
    <name evidence="6" type="ORF">HM1_2894</name>
</gene>
<dbReference type="RefSeq" id="WP_012283884.1">
    <property type="nucleotide sequence ID" value="NC_010337.2"/>
</dbReference>
<dbReference type="InterPro" id="IPR011335">
    <property type="entry name" value="Restrct_endonuc-II-like"/>
</dbReference>
<evidence type="ECO:0000259" key="5">
    <source>
        <dbReference type="SMART" id="SM00990"/>
    </source>
</evidence>
<name>B0TCV2_HELMI</name>
<evidence type="ECO:0000256" key="3">
    <source>
        <dbReference type="ARBA" id="ARBA00022801"/>
    </source>
</evidence>
<dbReference type="SUPFAM" id="SSF52980">
    <property type="entry name" value="Restriction endonuclease-like"/>
    <property type="match status" value="1"/>
</dbReference>
<dbReference type="SMART" id="SM00990">
    <property type="entry name" value="VRR_NUC"/>
    <property type="match status" value="1"/>
</dbReference>
<evidence type="ECO:0000256" key="4">
    <source>
        <dbReference type="SAM" id="MobiDB-lite"/>
    </source>
</evidence>
<keyword evidence="7" id="KW-1185">Reference proteome</keyword>
<dbReference type="GO" id="GO:0003676">
    <property type="term" value="F:nucleic acid binding"/>
    <property type="evidence" value="ECO:0007669"/>
    <property type="project" value="InterPro"/>
</dbReference>
<keyword evidence="3" id="KW-0378">Hydrolase</keyword>
<keyword evidence="2" id="KW-0540">Nuclease</keyword>
<protein>
    <recommendedName>
        <fullName evidence="5">VRR-NUC domain-containing protein</fullName>
    </recommendedName>
</protein>
<dbReference type="KEGG" id="hmo:HM1_2894"/>
<evidence type="ECO:0000256" key="1">
    <source>
        <dbReference type="ARBA" id="ARBA00001946"/>
    </source>
</evidence>
<evidence type="ECO:0000313" key="6">
    <source>
        <dbReference type="EMBL" id="ABZ85403.1"/>
    </source>
</evidence>
<dbReference type="STRING" id="498761.HM1_2894"/>
<dbReference type="EMBL" id="CP000930">
    <property type="protein sequence ID" value="ABZ85403.1"/>
    <property type="molecule type" value="Genomic_DNA"/>
</dbReference>
<dbReference type="eggNOG" id="ENOG50336YF">
    <property type="taxonomic scope" value="Bacteria"/>
</dbReference>
<comment type="cofactor">
    <cofactor evidence="1">
        <name>Mg(2+)</name>
        <dbReference type="ChEBI" id="CHEBI:18420"/>
    </cofactor>
</comment>
<proteinExistence type="predicted"/>
<organism evidence="6 7">
    <name type="scientific">Heliobacterium modesticaldum (strain ATCC 51547 / Ice1)</name>
    <dbReference type="NCBI Taxonomy" id="498761"/>
    <lineage>
        <taxon>Bacteria</taxon>
        <taxon>Bacillati</taxon>
        <taxon>Bacillota</taxon>
        <taxon>Clostridia</taxon>
        <taxon>Eubacteriales</taxon>
        <taxon>Heliobacteriaceae</taxon>
        <taxon>Heliomicrobium</taxon>
    </lineage>
</organism>
<sequence length="144" mass="16117">MAERDIVNAIMRYLKSVPECFCWKEHGGMYGTAGLPDIICCIKGRFIAFEVKTASGRLTKLQEATMRKIRDAKGEAFKVTSVGDVRTVLDGLSILENLEVGARDSVEIHRQTGGDDRRHQGLQQHAECHQHHTAGDKRTLRPDD</sequence>
<evidence type="ECO:0000313" key="7">
    <source>
        <dbReference type="Proteomes" id="UP000008550"/>
    </source>
</evidence>
<feature type="region of interest" description="Disordered" evidence="4">
    <location>
        <begin position="110"/>
        <end position="144"/>
    </location>
</feature>